<feature type="transmembrane region" description="Helical" evidence="6">
    <location>
        <begin position="280"/>
        <end position="304"/>
    </location>
</feature>
<reference evidence="7" key="1">
    <citation type="submission" date="2023-10" db="EMBL/GenBank/DDBJ databases">
        <title>Genome assemblies of two species of porcelain crab, Petrolisthes cinctipes and Petrolisthes manimaculis (Anomura: Porcellanidae).</title>
        <authorList>
            <person name="Angst P."/>
        </authorList>
    </citation>
    <scope>NUCLEOTIDE SEQUENCE</scope>
    <source>
        <strain evidence="7">PB745_01</strain>
        <tissue evidence="7">Gill</tissue>
    </source>
</reference>
<evidence type="ECO:0000256" key="1">
    <source>
        <dbReference type="ARBA" id="ARBA00004141"/>
    </source>
</evidence>
<keyword evidence="2 6" id="KW-0812">Transmembrane</keyword>
<accession>A0AAE1BLG0</accession>
<feature type="transmembrane region" description="Helical" evidence="6">
    <location>
        <begin position="149"/>
        <end position="169"/>
    </location>
</feature>
<proteinExistence type="predicted"/>
<evidence type="ECO:0000313" key="7">
    <source>
        <dbReference type="EMBL" id="KAK3853006.1"/>
    </source>
</evidence>
<dbReference type="InterPro" id="IPR005178">
    <property type="entry name" value="Ostalpha/TMEM184C"/>
</dbReference>
<gene>
    <name evidence="7" type="ORF">Pcinc_040430</name>
</gene>
<feature type="transmembrane region" description="Helical" evidence="6">
    <location>
        <begin position="325"/>
        <end position="350"/>
    </location>
</feature>
<evidence type="ECO:0000256" key="3">
    <source>
        <dbReference type="ARBA" id="ARBA00022989"/>
    </source>
</evidence>
<feature type="compositionally biased region" description="Basic and acidic residues" evidence="5">
    <location>
        <begin position="406"/>
        <end position="442"/>
    </location>
</feature>
<keyword evidence="4 6" id="KW-0472">Membrane</keyword>
<evidence type="ECO:0000256" key="4">
    <source>
        <dbReference type="ARBA" id="ARBA00023136"/>
    </source>
</evidence>
<dbReference type="Pfam" id="PF03619">
    <property type="entry name" value="Solute_trans_a"/>
    <property type="match status" value="1"/>
</dbReference>
<keyword evidence="3 6" id="KW-1133">Transmembrane helix</keyword>
<dbReference type="Proteomes" id="UP001286313">
    <property type="component" value="Unassembled WGS sequence"/>
</dbReference>
<feature type="compositionally biased region" description="Acidic residues" evidence="5">
    <location>
        <begin position="1"/>
        <end position="19"/>
    </location>
</feature>
<comment type="caution">
    <text evidence="7">The sequence shown here is derived from an EMBL/GenBank/DDBJ whole genome shotgun (WGS) entry which is preliminary data.</text>
</comment>
<comment type="subcellular location">
    <subcellularLocation>
        <location evidence="1">Membrane</location>
        <topology evidence="1">Multi-pass membrane protein</topology>
    </subcellularLocation>
</comment>
<protein>
    <submittedName>
        <fullName evidence="7">Uncharacterized protein</fullName>
    </submittedName>
</protein>
<feature type="compositionally biased region" description="Polar residues" evidence="5">
    <location>
        <begin position="551"/>
        <end position="564"/>
    </location>
</feature>
<feature type="region of interest" description="Disordered" evidence="5">
    <location>
        <begin position="398"/>
        <end position="574"/>
    </location>
</feature>
<evidence type="ECO:0000256" key="6">
    <source>
        <dbReference type="SAM" id="Phobius"/>
    </source>
</evidence>
<name>A0AAE1BLG0_PETCI</name>
<dbReference type="PANTHER" id="PTHR23423">
    <property type="entry name" value="ORGANIC SOLUTE TRANSPORTER-RELATED"/>
    <property type="match status" value="1"/>
</dbReference>
<dbReference type="GO" id="GO:0016020">
    <property type="term" value="C:membrane"/>
    <property type="evidence" value="ECO:0007669"/>
    <property type="project" value="UniProtKB-SubCell"/>
</dbReference>
<sequence>MVEEKEEEEEEEEKEEGEMEEKYNGGRKKGKGEMSFEDSESCFPVSRQEAYTGPDPFCHTFSVPAGESGVMTTTTVMEGEVVGLRNNTELWVCDNDYIPTVREYSKELGGYHTALVVVGTILTLVLYGLFFEQIYFIHFNVNKVFRMHVIWITSVYPLMTLMSLMSIIIPRADSVCNAVKVTYMCIGMSHFTDLTTLMFGSEKVMLWRLQESTFILNTGPVCCCCPCLPSPPVSKERLRWVRWMLWQMPYTQAFYFILSVLWATADSKSDGMIDPNTKYLWINIINIVSFVAGVYALGILDALCRDHLQQYSYKRKAFAVKILVMVTKLQGFVLNFLSLFEAFPCLSVYIAPRVYKLTLENTLYLVEMMILGPFSYWQYRNLQLLAKNPREVSYYTQTQATRGFRKQPEPTGEIRKQQSESVGEFRKQQSEPVGDFRNHQSEAAENFRNQSGAEGNFRNQSGAEGNFRNQSGAEGNFRNQSGAEGNFRNQSGNFRDQSGAHHQLPTLRGPGGGGGGGEGGGYIGPAAYDTSEPFPEDQHQQQQQGRDSVHLNISSVFPSSQCTMETGEGRERDA</sequence>
<feature type="transmembrane region" description="Helical" evidence="6">
    <location>
        <begin position="114"/>
        <end position="137"/>
    </location>
</feature>
<feature type="compositionally biased region" description="Gly residues" evidence="5">
    <location>
        <begin position="509"/>
        <end position="523"/>
    </location>
</feature>
<evidence type="ECO:0000313" key="8">
    <source>
        <dbReference type="Proteomes" id="UP001286313"/>
    </source>
</evidence>
<feature type="compositionally biased region" description="Polar residues" evidence="5">
    <location>
        <begin position="443"/>
        <end position="496"/>
    </location>
</feature>
<feature type="region of interest" description="Disordered" evidence="5">
    <location>
        <begin position="1"/>
        <end position="37"/>
    </location>
</feature>
<keyword evidence="8" id="KW-1185">Reference proteome</keyword>
<dbReference type="SMART" id="SM01417">
    <property type="entry name" value="Solute_trans_a"/>
    <property type="match status" value="1"/>
</dbReference>
<evidence type="ECO:0000256" key="5">
    <source>
        <dbReference type="SAM" id="MobiDB-lite"/>
    </source>
</evidence>
<dbReference type="EMBL" id="JAWQEG010007144">
    <property type="protein sequence ID" value="KAK3853006.1"/>
    <property type="molecule type" value="Genomic_DNA"/>
</dbReference>
<organism evidence="7 8">
    <name type="scientific">Petrolisthes cinctipes</name>
    <name type="common">Flat porcelain crab</name>
    <dbReference type="NCBI Taxonomy" id="88211"/>
    <lineage>
        <taxon>Eukaryota</taxon>
        <taxon>Metazoa</taxon>
        <taxon>Ecdysozoa</taxon>
        <taxon>Arthropoda</taxon>
        <taxon>Crustacea</taxon>
        <taxon>Multicrustacea</taxon>
        <taxon>Malacostraca</taxon>
        <taxon>Eumalacostraca</taxon>
        <taxon>Eucarida</taxon>
        <taxon>Decapoda</taxon>
        <taxon>Pleocyemata</taxon>
        <taxon>Anomura</taxon>
        <taxon>Galatheoidea</taxon>
        <taxon>Porcellanidae</taxon>
        <taxon>Petrolisthes</taxon>
    </lineage>
</organism>
<evidence type="ECO:0000256" key="2">
    <source>
        <dbReference type="ARBA" id="ARBA00022692"/>
    </source>
</evidence>
<dbReference type="AlphaFoldDB" id="A0AAE1BLG0"/>
<feature type="transmembrane region" description="Helical" evidence="6">
    <location>
        <begin position="243"/>
        <end position="265"/>
    </location>
</feature>